<name>A0ABY7E3V4_MYAAR</name>
<sequence>MSEEISLRAHLSKSKQALSREYTTVATPQKLKRNENWSRAEHEVVRNSFFDKFHSVESKFSPGITSIDKDKSWEKIEERVDAQGVCITTLDERIKKLSHIKTDVERSQMAGLTGREPPPNNKSIVYGAAARCQISYMCIACSRNVVRALLPDASRVTTVSCSLVGLT</sequence>
<dbReference type="Proteomes" id="UP001164746">
    <property type="component" value="Chromosome 4"/>
</dbReference>
<dbReference type="InterPro" id="IPR028002">
    <property type="entry name" value="Myb_DNA-bind_5"/>
</dbReference>
<keyword evidence="3" id="KW-1185">Reference proteome</keyword>
<feature type="domain" description="Myb/SANT-like DNA-binding" evidence="1">
    <location>
        <begin position="33"/>
        <end position="106"/>
    </location>
</feature>
<organism evidence="2 3">
    <name type="scientific">Mya arenaria</name>
    <name type="common">Soft-shell clam</name>
    <dbReference type="NCBI Taxonomy" id="6604"/>
    <lineage>
        <taxon>Eukaryota</taxon>
        <taxon>Metazoa</taxon>
        <taxon>Spiralia</taxon>
        <taxon>Lophotrochozoa</taxon>
        <taxon>Mollusca</taxon>
        <taxon>Bivalvia</taxon>
        <taxon>Autobranchia</taxon>
        <taxon>Heteroconchia</taxon>
        <taxon>Euheterodonta</taxon>
        <taxon>Imparidentia</taxon>
        <taxon>Neoheterodontei</taxon>
        <taxon>Myida</taxon>
        <taxon>Myoidea</taxon>
        <taxon>Myidae</taxon>
        <taxon>Mya</taxon>
    </lineage>
</organism>
<accession>A0ABY7E3V4</accession>
<reference evidence="2" key="1">
    <citation type="submission" date="2022-11" db="EMBL/GenBank/DDBJ databases">
        <title>Centuries of genome instability and evolution in soft-shell clam transmissible cancer (bioRxiv).</title>
        <authorList>
            <person name="Hart S.F.M."/>
            <person name="Yonemitsu M.A."/>
            <person name="Giersch R.M."/>
            <person name="Beal B.F."/>
            <person name="Arriagada G."/>
            <person name="Davis B.W."/>
            <person name="Ostrander E.A."/>
            <person name="Goff S.P."/>
            <person name="Metzger M.J."/>
        </authorList>
    </citation>
    <scope>NUCLEOTIDE SEQUENCE</scope>
    <source>
        <strain evidence="2">MELC-2E11</strain>
        <tissue evidence="2">Siphon/mantle</tissue>
    </source>
</reference>
<proteinExistence type="predicted"/>
<dbReference type="EMBL" id="CP111015">
    <property type="protein sequence ID" value="WAR03507.1"/>
    <property type="molecule type" value="Genomic_DNA"/>
</dbReference>
<gene>
    <name evidence="2" type="ORF">MAR_010065</name>
</gene>
<evidence type="ECO:0000259" key="1">
    <source>
        <dbReference type="Pfam" id="PF13873"/>
    </source>
</evidence>
<evidence type="ECO:0000313" key="3">
    <source>
        <dbReference type="Proteomes" id="UP001164746"/>
    </source>
</evidence>
<evidence type="ECO:0000313" key="2">
    <source>
        <dbReference type="EMBL" id="WAR03507.1"/>
    </source>
</evidence>
<dbReference type="Pfam" id="PF13873">
    <property type="entry name" value="Myb_DNA-bind_5"/>
    <property type="match status" value="1"/>
</dbReference>
<protein>
    <recommendedName>
        <fullName evidence="1">Myb/SANT-like DNA-binding domain-containing protein</fullName>
    </recommendedName>
</protein>